<dbReference type="Gene3D" id="3.90.550.10">
    <property type="entry name" value="Spore Coat Polysaccharide Biosynthesis Protein SpsA, Chain A"/>
    <property type="match status" value="1"/>
</dbReference>
<gene>
    <name evidence="5" type="ORF">SAMN04490355_10362</name>
</gene>
<dbReference type="InterPro" id="IPR050834">
    <property type="entry name" value="Glycosyltransf_2"/>
</dbReference>
<protein>
    <submittedName>
        <fullName evidence="5">Glycosyl transferase family 2</fullName>
    </submittedName>
</protein>
<evidence type="ECO:0000256" key="1">
    <source>
        <dbReference type="ARBA" id="ARBA00006739"/>
    </source>
</evidence>
<dbReference type="InterPro" id="IPR001173">
    <property type="entry name" value="Glyco_trans_2-like"/>
</dbReference>
<keyword evidence="6" id="KW-1185">Reference proteome</keyword>
<dbReference type="Proteomes" id="UP000199520">
    <property type="component" value="Unassembled WGS sequence"/>
</dbReference>
<name>A0A1I4MP30_9FIRM</name>
<dbReference type="AlphaFoldDB" id="A0A1I4MP30"/>
<dbReference type="STRING" id="1123291.SAMN04490355_10362"/>
<dbReference type="InterPro" id="IPR029044">
    <property type="entry name" value="Nucleotide-diphossugar_trans"/>
</dbReference>
<dbReference type="GO" id="GO:0016757">
    <property type="term" value="F:glycosyltransferase activity"/>
    <property type="evidence" value="ECO:0007669"/>
    <property type="project" value="UniProtKB-KW"/>
</dbReference>
<sequence length="277" mass="32137">MDGGGQLMKFSVLISIYCKENPMFFKIALESVINQTCIPTEIVIVKDGALTYELDQIIENFEMRFPGLFKIIILPENRGLGLSLQAGIIECSYELIARMDTDDIAKPERFEKQLKKFSDNKEIDLVGTYIEEFEGAPDNILSSRVVPLTQNSIYKAAKRRNPFNHVTVMYKKTAVLEAGNYQPFLWCEDYYLWVRMIMKRCKMMNISESLVLARTGKEMFRRRGGLQYVRSEVNLQCKFLSIGFVNIFEFITNVILRSLIRLMPNNLRGVIYFKLLR</sequence>
<organism evidence="5 6">
    <name type="scientific">Pelosinus propionicus DSM 13327</name>
    <dbReference type="NCBI Taxonomy" id="1123291"/>
    <lineage>
        <taxon>Bacteria</taxon>
        <taxon>Bacillati</taxon>
        <taxon>Bacillota</taxon>
        <taxon>Negativicutes</taxon>
        <taxon>Selenomonadales</taxon>
        <taxon>Sporomusaceae</taxon>
        <taxon>Pelosinus</taxon>
    </lineage>
</organism>
<keyword evidence="3 5" id="KW-0808">Transferase</keyword>
<evidence type="ECO:0000313" key="5">
    <source>
        <dbReference type="EMBL" id="SFM04988.1"/>
    </source>
</evidence>
<comment type="similarity">
    <text evidence="1">Belongs to the glycosyltransferase 2 family.</text>
</comment>
<evidence type="ECO:0000256" key="2">
    <source>
        <dbReference type="ARBA" id="ARBA00022676"/>
    </source>
</evidence>
<reference evidence="6" key="1">
    <citation type="submission" date="2016-10" db="EMBL/GenBank/DDBJ databases">
        <authorList>
            <person name="Varghese N."/>
            <person name="Submissions S."/>
        </authorList>
    </citation>
    <scope>NUCLEOTIDE SEQUENCE [LARGE SCALE GENOMIC DNA]</scope>
    <source>
        <strain evidence="6">DSM 13327</strain>
    </source>
</reference>
<evidence type="ECO:0000313" key="6">
    <source>
        <dbReference type="Proteomes" id="UP000199520"/>
    </source>
</evidence>
<evidence type="ECO:0000259" key="4">
    <source>
        <dbReference type="Pfam" id="PF00535"/>
    </source>
</evidence>
<keyword evidence="2" id="KW-0328">Glycosyltransferase</keyword>
<dbReference type="EMBL" id="FOTS01000036">
    <property type="protein sequence ID" value="SFM04988.1"/>
    <property type="molecule type" value="Genomic_DNA"/>
</dbReference>
<feature type="domain" description="Glycosyltransferase 2-like" evidence="4">
    <location>
        <begin position="12"/>
        <end position="174"/>
    </location>
</feature>
<dbReference type="PANTHER" id="PTHR43685:SF5">
    <property type="entry name" value="GLYCOSYLTRANSFERASE EPSE-RELATED"/>
    <property type="match status" value="1"/>
</dbReference>
<accession>A0A1I4MP30</accession>
<evidence type="ECO:0000256" key="3">
    <source>
        <dbReference type="ARBA" id="ARBA00022679"/>
    </source>
</evidence>
<dbReference type="SUPFAM" id="SSF53448">
    <property type="entry name" value="Nucleotide-diphospho-sugar transferases"/>
    <property type="match status" value="1"/>
</dbReference>
<proteinExistence type="inferred from homology"/>
<dbReference type="Pfam" id="PF00535">
    <property type="entry name" value="Glycos_transf_2"/>
    <property type="match status" value="1"/>
</dbReference>
<dbReference type="PANTHER" id="PTHR43685">
    <property type="entry name" value="GLYCOSYLTRANSFERASE"/>
    <property type="match status" value="1"/>
</dbReference>